<dbReference type="PRINTS" id="PR02008">
    <property type="entry name" value="RCMTFAMILY"/>
</dbReference>
<evidence type="ECO:0000256" key="1">
    <source>
        <dbReference type="ARBA" id="ARBA00007494"/>
    </source>
</evidence>
<dbReference type="CDD" id="cd21147">
    <property type="entry name" value="RsmF_methylt_CTD1"/>
    <property type="match status" value="1"/>
</dbReference>
<gene>
    <name evidence="9" type="ORF">E5Z56_03915</name>
</gene>
<dbReference type="Pfam" id="PF17125">
    <property type="entry name" value="Methyltr_RsmF_N"/>
    <property type="match status" value="1"/>
</dbReference>
<dbReference type="Pfam" id="PF17126">
    <property type="entry name" value="RsmF_methylt_CI"/>
    <property type="match status" value="1"/>
</dbReference>
<feature type="binding site" evidence="7">
    <location>
        <position position="176"/>
    </location>
    <ligand>
        <name>S-adenosyl-L-methionine</name>
        <dbReference type="ChEBI" id="CHEBI:59789"/>
    </ligand>
</feature>
<keyword evidence="4 7" id="KW-0808">Transferase</keyword>
<feature type="binding site" evidence="7">
    <location>
        <position position="131"/>
    </location>
    <ligand>
        <name>S-adenosyl-L-methionine</name>
        <dbReference type="ChEBI" id="CHEBI:59789"/>
    </ligand>
</feature>
<dbReference type="InterPro" id="IPR031340">
    <property type="entry name" value="RsmF_methylt_CI"/>
</dbReference>
<reference evidence="9 10" key="1">
    <citation type="submission" date="2019-04" db="EMBL/GenBank/DDBJ databases">
        <authorList>
            <person name="Embree M."/>
            <person name="Gaffney J.R."/>
        </authorList>
    </citation>
    <scope>NUCLEOTIDE SEQUENCE [LARGE SCALE GENOMIC DNA]</scope>
    <source>
        <strain evidence="9 10">JE7A12</strain>
    </source>
</reference>
<organism evidence="9 10">
    <name type="scientific">Ruminococcus bovis</name>
    <dbReference type="NCBI Taxonomy" id="2564099"/>
    <lineage>
        <taxon>Bacteria</taxon>
        <taxon>Bacillati</taxon>
        <taxon>Bacillota</taxon>
        <taxon>Clostridia</taxon>
        <taxon>Eubacteriales</taxon>
        <taxon>Oscillospiraceae</taxon>
        <taxon>Ruminococcus</taxon>
    </lineage>
</organism>
<evidence type="ECO:0000313" key="10">
    <source>
        <dbReference type="Proteomes" id="UP000301475"/>
    </source>
</evidence>
<dbReference type="Proteomes" id="UP000301475">
    <property type="component" value="Chromosome"/>
</dbReference>
<evidence type="ECO:0000259" key="8">
    <source>
        <dbReference type="PROSITE" id="PS51686"/>
    </source>
</evidence>
<dbReference type="KEGG" id="ruj:E5Z56_03915"/>
<dbReference type="InterPro" id="IPR027391">
    <property type="entry name" value="Nol1_Nop2_Fmu_2"/>
</dbReference>
<dbReference type="PROSITE" id="PS01153">
    <property type="entry name" value="NOL1_NOP2_SUN"/>
    <property type="match status" value="1"/>
</dbReference>
<dbReference type="InterPro" id="IPR031341">
    <property type="entry name" value="Methyltr_RsmF_N"/>
</dbReference>
<protein>
    <recommendedName>
        <fullName evidence="8">SAM-dependent MTase RsmB/NOP-type domain-containing protein</fullName>
    </recommendedName>
</protein>
<dbReference type="AlphaFoldDB" id="A0A4P8XUJ8"/>
<evidence type="ECO:0000313" key="9">
    <source>
        <dbReference type="EMBL" id="QCT06557.1"/>
    </source>
</evidence>
<keyword evidence="10" id="KW-1185">Reference proteome</keyword>
<dbReference type="GO" id="GO:0008173">
    <property type="term" value="F:RNA methyltransferase activity"/>
    <property type="evidence" value="ECO:0007669"/>
    <property type="project" value="InterPro"/>
</dbReference>
<keyword evidence="3 7" id="KW-0489">Methyltransferase</keyword>
<keyword evidence="5 7" id="KW-0949">S-adenosyl-L-methionine</keyword>
<feature type="domain" description="SAM-dependent MTase RsmB/NOP-type" evidence="8">
    <location>
        <begin position="19"/>
        <end position="287"/>
    </location>
</feature>
<dbReference type="GO" id="GO:0003723">
    <property type="term" value="F:RNA binding"/>
    <property type="evidence" value="ECO:0007669"/>
    <property type="project" value="UniProtKB-UniRule"/>
</dbReference>
<evidence type="ECO:0000256" key="6">
    <source>
        <dbReference type="ARBA" id="ARBA00022884"/>
    </source>
</evidence>
<evidence type="ECO:0000256" key="3">
    <source>
        <dbReference type="ARBA" id="ARBA00022603"/>
    </source>
</evidence>
<dbReference type="PANTHER" id="PTHR22807:SF30">
    <property type="entry name" value="28S RRNA (CYTOSINE(4447)-C(5))-METHYLTRANSFERASE-RELATED"/>
    <property type="match status" value="1"/>
</dbReference>
<name>A0A4P8XUJ8_9FIRM</name>
<feature type="active site" description="Nucleophile" evidence="7">
    <location>
        <position position="229"/>
    </location>
</feature>
<accession>A0A4P8XUJ8</accession>
<dbReference type="EMBL" id="CP039381">
    <property type="protein sequence ID" value="QCT06557.1"/>
    <property type="molecule type" value="Genomic_DNA"/>
</dbReference>
<feature type="binding site" evidence="7">
    <location>
        <begin position="107"/>
        <end position="113"/>
    </location>
    <ligand>
        <name>S-adenosyl-L-methionine</name>
        <dbReference type="ChEBI" id="CHEBI:59789"/>
    </ligand>
</feature>
<keyword evidence="6 7" id="KW-0694">RNA-binding</keyword>
<dbReference type="GO" id="GO:0001510">
    <property type="term" value="P:RNA methylation"/>
    <property type="evidence" value="ECO:0007669"/>
    <property type="project" value="InterPro"/>
</dbReference>
<evidence type="ECO:0000256" key="5">
    <source>
        <dbReference type="ARBA" id="ARBA00022691"/>
    </source>
</evidence>
<dbReference type="Gene3D" id="3.30.70.1170">
    <property type="entry name" value="Sun protein, domain 3"/>
    <property type="match status" value="1"/>
</dbReference>
<proteinExistence type="inferred from homology"/>
<dbReference type="SUPFAM" id="SSF53335">
    <property type="entry name" value="S-adenosyl-L-methionine-dependent methyltransferases"/>
    <property type="match status" value="1"/>
</dbReference>
<dbReference type="Pfam" id="PF01189">
    <property type="entry name" value="Methyltr_RsmB-F"/>
    <property type="match status" value="1"/>
</dbReference>
<comment type="similarity">
    <text evidence="1 7">Belongs to the class I-like SAM-binding methyltransferase superfamily. RsmB/NOP family.</text>
</comment>
<dbReference type="Gene3D" id="2.30.130.60">
    <property type="match status" value="1"/>
</dbReference>
<sequence length="439" mass="49422">MEKFFEEIKNLIPDDYDEFLKCYNEEPYKGLRVNTLKCTGEKLQSLLNFPLKKTPFCDNGYYYPNEEKGLGKNPLHHAGAFYIQEPSATSAVPMLGVGEGDFVLDMCSAPGGKSTQIASMLNGKGLLVCNEIIKSRANILLSNIERMGVKNAIVTSNHPTVIAEKLPNFFDKILVDAPCSGEGMFRKDNEAQQEWSYEHTVTCSVRQLEILNSAKTCLKEKGVLVYSTCTYNKRENEGVITKFIEENPNFVIEDSGKTYGRNTLKYAKRIFINDGGEGHFCCRLRKTSANDGYTEPYKYTKPKDEKKYLEFYDSIFNNRPFGSNLEVIKDKIYLLPNNMPNIKGLNVLRAGILLGEIKKNRIEPCHSAFMASKTEDCKNYVDLDINSEEIKKFLHGEEIPVPKETKGYTAVAVNGIVTGFGKASNGTLKNKYPKGLRNL</sequence>
<dbReference type="Pfam" id="PF13636">
    <property type="entry name" value="Methyltranf_PUA"/>
    <property type="match status" value="1"/>
</dbReference>
<dbReference type="InterPro" id="IPR029063">
    <property type="entry name" value="SAM-dependent_MTases_sf"/>
</dbReference>
<dbReference type="OrthoDB" id="9810297at2"/>
<keyword evidence="2" id="KW-0963">Cytoplasm</keyword>
<dbReference type="PROSITE" id="PS51686">
    <property type="entry name" value="SAM_MT_RSMB_NOP"/>
    <property type="match status" value="1"/>
</dbReference>
<dbReference type="InterPro" id="IPR049560">
    <property type="entry name" value="MeTrfase_RsmB-F_NOP2_cat"/>
</dbReference>
<dbReference type="RefSeq" id="WP_138156619.1">
    <property type="nucleotide sequence ID" value="NZ_CP039381.1"/>
</dbReference>
<dbReference type="InterPro" id="IPR001678">
    <property type="entry name" value="MeTrfase_RsmB-F_NOP2_dom"/>
</dbReference>
<dbReference type="Gene3D" id="3.40.50.150">
    <property type="entry name" value="Vaccinia Virus protein VP39"/>
    <property type="match status" value="1"/>
</dbReference>
<evidence type="ECO:0000256" key="7">
    <source>
        <dbReference type="PROSITE-ProRule" id="PRU01023"/>
    </source>
</evidence>
<comment type="caution">
    <text evidence="7">Lacks conserved residue(s) required for the propagation of feature annotation.</text>
</comment>
<dbReference type="PANTHER" id="PTHR22807">
    <property type="entry name" value="NOP2 YEAST -RELATED NOL1/NOP2/FMU SUN DOMAIN-CONTAINING"/>
    <property type="match status" value="1"/>
</dbReference>
<evidence type="ECO:0000256" key="4">
    <source>
        <dbReference type="ARBA" id="ARBA00022679"/>
    </source>
</evidence>
<evidence type="ECO:0000256" key="2">
    <source>
        <dbReference type="ARBA" id="ARBA00022490"/>
    </source>
</evidence>
<dbReference type="InterPro" id="IPR018314">
    <property type="entry name" value="RsmB/NOL1/NOP2-like_CS"/>
</dbReference>
<dbReference type="InterPro" id="IPR023267">
    <property type="entry name" value="RCMT"/>
</dbReference>